<dbReference type="EMBL" id="JANVFS010000012">
    <property type="protein sequence ID" value="KAJ4484115.1"/>
    <property type="molecule type" value="Genomic_DNA"/>
</dbReference>
<organism evidence="9 10">
    <name type="scientific">Lentinula lateritia</name>
    <dbReference type="NCBI Taxonomy" id="40482"/>
    <lineage>
        <taxon>Eukaryota</taxon>
        <taxon>Fungi</taxon>
        <taxon>Dikarya</taxon>
        <taxon>Basidiomycota</taxon>
        <taxon>Agaricomycotina</taxon>
        <taxon>Agaricomycetes</taxon>
        <taxon>Agaricomycetidae</taxon>
        <taxon>Agaricales</taxon>
        <taxon>Marasmiineae</taxon>
        <taxon>Omphalotaceae</taxon>
        <taxon>Lentinula</taxon>
    </lineage>
</organism>
<keyword evidence="5" id="KW-0560">Oxidoreductase</keyword>
<dbReference type="Pfam" id="PF13532">
    <property type="entry name" value="2OG-FeII_Oxy_2"/>
    <property type="match status" value="1"/>
</dbReference>
<evidence type="ECO:0000313" key="10">
    <source>
        <dbReference type="Proteomes" id="UP001150238"/>
    </source>
</evidence>
<dbReference type="InterPro" id="IPR037151">
    <property type="entry name" value="AlkB-like_sf"/>
</dbReference>
<keyword evidence="3" id="KW-0479">Metal-binding</keyword>
<evidence type="ECO:0000256" key="4">
    <source>
        <dbReference type="ARBA" id="ARBA00022964"/>
    </source>
</evidence>
<keyword evidence="6" id="KW-0408">Iron</keyword>
<dbReference type="PANTHER" id="PTHR46030">
    <property type="entry name" value="ALPHA-KETOGLUTARATE-DEPENDENT DIOXYGENASE ALKB HOMOLOG 6"/>
    <property type="match status" value="1"/>
</dbReference>
<dbReference type="GO" id="GO:0051213">
    <property type="term" value="F:dioxygenase activity"/>
    <property type="evidence" value="ECO:0007669"/>
    <property type="project" value="UniProtKB-KW"/>
</dbReference>
<name>A0A9W9AKH7_9AGAR</name>
<comment type="similarity">
    <text evidence="2">Belongs to the alkB family.</text>
</comment>
<keyword evidence="7" id="KW-0539">Nucleus</keyword>
<dbReference type="GO" id="GO:0005634">
    <property type="term" value="C:nucleus"/>
    <property type="evidence" value="ECO:0007669"/>
    <property type="project" value="UniProtKB-SubCell"/>
</dbReference>
<gene>
    <name evidence="9" type="ORF">C8J55DRAFT_509789</name>
</gene>
<proteinExistence type="inferred from homology"/>
<feature type="domain" description="Fe2OG dioxygenase" evidence="8">
    <location>
        <begin position="98"/>
        <end position="255"/>
    </location>
</feature>
<dbReference type="GO" id="GO:0046872">
    <property type="term" value="F:metal ion binding"/>
    <property type="evidence" value="ECO:0007669"/>
    <property type="project" value="UniProtKB-KW"/>
</dbReference>
<dbReference type="InterPro" id="IPR027450">
    <property type="entry name" value="AlkB-like"/>
</dbReference>
<dbReference type="PROSITE" id="PS51471">
    <property type="entry name" value="FE2OG_OXY"/>
    <property type="match status" value="1"/>
</dbReference>
<reference evidence="9" key="1">
    <citation type="submission" date="2022-08" db="EMBL/GenBank/DDBJ databases">
        <authorList>
            <consortium name="DOE Joint Genome Institute"/>
            <person name="Min B."/>
            <person name="Riley R."/>
            <person name="Sierra-Patev S."/>
            <person name="Naranjo-Ortiz M."/>
            <person name="Looney B."/>
            <person name="Konkel Z."/>
            <person name="Slot J.C."/>
            <person name="Sakamoto Y."/>
            <person name="Steenwyk J.L."/>
            <person name="Rokas A."/>
            <person name="Carro J."/>
            <person name="Camarero S."/>
            <person name="Ferreira P."/>
            <person name="Molpeceres G."/>
            <person name="Ruiz-Duenas F.J."/>
            <person name="Serrano A."/>
            <person name="Henrissat B."/>
            <person name="Drula E."/>
            <person name="Hughes K.W."/>
            <person name="Mata J.L."/>
            <person name="Ishikawa N.K."/>
            <person name="Vargas-Isla R."/>
            <person name="Ushijima S."/>
            <person name="Smith C.A."/>
            <person name="Ahrendt S."/>
            <person name="Andreopoulos W."/>
            <person name="He G."/>
            <person name="Labutti K."/>
            <person name="Lipzen A."/>
            <person name="Ng V."/>
            <person name="Sandor L."/>
            <person name="Barry K."/>
            <person name="Martinez A.T."/>
            <person name="Xiao Y."/>
            <person name="Gibbons J.G."/>
            <person name="Terashima K."/>
            <person name="Hibbett D.S."/>
            <person name="Grigoriev I.V."/>
        </authorList>
    </citation>
    <scope>NUCLEOTIDE SEQUENCE</scope>
    <source>
        <strain evidence="9">Sp2 HRB7682 ss15</strain>
    </source>
</reference>
<evidence type="ECO:0000256" key="1">
    <source>
        <dbReference type="ARBA" id="ARBA00004123"/>
    </source>
</evidence>
<dbReference type="InterPro" id="IPR032862">
    <property type="entry name" value="ALKBH6"/>
</dbReference>
<dbReference type="SUPFAM" id="SSF51197">
    <property type="entry name" value="Clavaminate synthase-like"/>
    <property type="match status" value="1"/>
</dbReference>
<evidence type="ECO:0000256" key="6">
    <source>
        <dbReference type="ARBA" id="ARBA00023004"/>
    </source>
</evidence>
<evidence type="ECO:0000256" key="5">
    <source>
        <dbReference type="ARBA" id="ARBA00023002"/>
    </source>
</evidence>
<dbReference type="PANTHER" id="PTHR46030:SF1">
    <property type="entry name" value="ALPHA-KETOGLUTARATE-DEPENDENT DIOXYGENASE ALKB HOMOLOG 6"/>
    <property type="match status" value="1"/>
</dbReference>
<accession>A0A9W9AKH7</accession>
<dbReference type="InterPro" id="IPR005123">
    <property type="entry name" value="Oxoglu/Fe-dep_dioxygenase_dom"/>
</dbReference>
<comment type="caution">
    <text evidence="9">The sequence shown here is derived from an EMBL/GenBank/DDBJ whole genome shotgun (WGS) entry which is preliminary data.</text>
</comment>
<sequence length="265" mass="29275">MPVNLQLQAQAVDENREVFYIPNFVTEEEEGYLIRKIKDTPQQSWKGLANRRLQIWGGQLTGKNVLLSQPLPPFVEVYPNIVNRLQSTGVFRASTHGAPNHIIVNEYLPGQGIMPHQDGPAYHPVVATISLGTHTAFHYYKYTTGNQGQNATEPTCEDVARIIDPTPVMSVLLEPRSVVITSGSLYTSRLHGIGNQIVDHFTAGTDDLHPPKFADLDVTVANWRLLGGRDAKDAVINGGLLERGIRYSLTCRDVEKVANSALLGR</sequence>
<dbReference type="Proteomes" id="UP001150238">
    <property type="component" value="Unassembled WGS sequence"/>
</dbReference>
<evidence type="ECO:0000259" key="8">
    <source>
        <dbReference type="PROSITE" id="PS51471"/>
    </source>
</evidence>
<protein>
    <recommendedName>
        <fullName evidence="8">Fe2OG dioxygenase domain-containing protein</fullName>
    </recommendedName>
</protein>
<evidence type="ECO:0000256" key="3">
    <source>
        <dbReference type="ARBA" id="ARBA00022723"/>
    </source>
</evidence>
<dbReference type="Gene3D" id="2.60.120.590">
    <property type="entry name" value="Alpha-ketoglutarate-dependent dioxygenase AlkB-like"/>
    <property type="match status" value="1"/>
</dbReference>
<evidence type="ECO:0000256" key="7">
    <source>
        <dbReference type="ARBA" id="ARBA00023242"/>
    </source>
</evidence>
<comment type="subcellular location">
    <subcellularLocation>
        <location evidence="1">Nucleus</location>
    </subcellularLocation>
</comment>
<reference evidence="9" key="2">
    <citation type="journal article" date="2023" name="Proc. Natl. Acad. Sci. U.S.A.">
        <title>A global phylogenomic analysis of the shiitake genus Lentinula.</title>
        <authorList>
            <person name="Sierra-Patev S."/>
            <person name="Min B."/>
            <person name="Naranjo-Ortiz M."/>
            <person name="Looney B."/>
            <person name="Konkel Z."/>
            <person name="Slot J.C."/>
            <person name="Sakamoto Y."/>
            <person name="Steenwyk J.L."/>
            <person name="Rokas A."/>
            <person name="Carro J."/>
            <person name="Camarero S."/>
            <person name="Ferreira P."/>
            <person name="Molpeceres G."/>
            <person name="Ruiz-Duenas F.J."/>
            <person name="Serrano A."/>
            <person name="Henrissat B."/>
            <person name="Drula E."/>
            <person name="Hughes K.W."/>
            <person name="Mata J.L."/>
            <person name="Ishikawa N.K."/>
            <person name="Vargas-Isla R."/>
            <person name="Ushijima S."/>
            <person name="Smith C.A."/>
            <person name="Donoghue J."/>
            <person name="Ahrendt S."/>
            <person name="Andreopoulos W."/>
            <person name="He G."/>
            <person name="LaButti K."/>
            <person name="Lipzen A."/>
            <person name="Ng V."/>
            <person name="Riley R."/>
            <person name="Sandor L."/>
            <person name="Barry K."/>
            <person name="Martinez A.T."/>
            <person name="Xiao Y."/>
            <person name="Gibbons J.G."/>
            <person name="Terashima K."/>
            <person name="Grigoriev I.V."/>
            <person name="Hibbett D."/>
        </authorList>
    </citation>
    <scope>NUCLEOTIDE SEQUENCE</scope>
    <source>
        <strain evidence="9">Sp2 HRB7682 ss15</strain>
    </source>
</reference>
<keyword evidence="4" id="KW-0223">Dioxygenase</keyword>
<evidence type="ECO:0000313" key="9">
    <source>
        <dbReference type="EMBL" id="KAJ4484115.1"/>
    </source>
</evidence>
<evidence type="ECO:0000256" key="2">
    <source>
        <dbReference type="ARBA" id="ARBA00007879"/>
    </source>
</evidence>
<dbReference type="AlphaFoldDB" id="A0A9W9AKH7"/>